<organism evidence="2 3">
    <name type="scientific">Artemisia annua</name>
    <name type="common">Sweet wormwood</name>
    <dbReference type="NCBI Taxonomy" id="35608"/>
    <lineage>
        <taxon>Eukaryota</taxon>
        <taxon>Viridiplantae</taxon>
        <taxon>Streptophyta</taxon>
        <taxon>Embryophyta</taxon>
        <taxon>Tracheophyta</taxon>
        <taxon>Spermatophyta</taxon>
        <taxon>Magnoliopsida</taxon>
        <taxon>eudicotyledons</taxon>
        <taxon>Gunneridae</taxon>
        <taxon>Pentapetalae</taxon>
        <taxon>asterids</taxon>
        <taxon>campanulids</taxon>
        <taxon>Asterales</taxon>
        <taxon>Asteraceae</taxon>
        <taxon>Asteroideae</taxon>
        <taxon>Anthemideae</taxon>
        <taxon>Artemisiinae</taxon>
        <taxon>Artemisia</taxon>
    </lineage>
</organism>
<dbReference type="PANTHER" id="PTHR11566:SF173">
    <property type="entry name" value="DYNAMIN-RELATED PROTEIN 4C"/>
    <property type="match status" value="1"/>
</dbReference>
<dbReference type="EMBL" id="PKPP01000550">
    <property type="protein sequence ID" value="PWA91361.1"/>
    <property type="molecule type" value="Genomic_DNA"/>
</dbReference>
<dbReference type="Proteomes" id="UP000245207">
    <property type="component" value="Unassembled WGS sequence"/>
</dbReference>
<gene>
    <name evidence="2" type="ORF">CTI12_AA090670</name>
</gene>
<dbReference type="GO" id="GO:0005874">
    <property type="term" value="C:microtubule"/>
    <property type="evidence" value="ECO:0007669"/>
    <property type="project" value="TreeGrafter"/>
</dbReference>
<sequence>MVKKRKVSLQLANVDTTVSNVEKPKFPPLVTSYNDKIRPILDAVDKLRCLKVNQEGISLPTIVVVGDQYKNLTSIPDAMTAFIRIVGSLKETLHRILIRGEFDQESNNKQMYCDARLVEMLDQLSKELHTSFKFSENFLVEEIQVLKEANGIRLPHTLRPNVFYHLLQREVNNISSFPISFVNKVWGYLEVVCLKVLIDHCGNYPQLLPSMRKALQNVMAKMKNKFAKRVTDMIEMEKITDYTCDTEFIVLWNKLKGGNQEQLSKAMSSRWEEIKMEGYGVINVKHLFDVPSNIRDQAFDLKMRMTAYWIIVLKRMVDWLALQLRFLMQKLVNDEIEKEIESKEIIEYVMDGILVNAD</sequence>
<accession>A0A2U1Q016</accession>
<dbReference type="OrthoDB" id="5061070at2759"/>
<evidence type="ECO:0000259" key="1">
    <source>
        <dbReference type="Pfam" id="PF01031"/>
    </source>
</evidence>
<dbReference type="GO" id="GO:0016020">
    <property type="term" value="C:membrane"/>
    <property type="evidence" value="ECO:0007669"/>
    <property type="project" value="TreeGrafter"/>
</dbReference>
<protein>
    <submittedName>
        <fullName evidence="2">Dynamin central domain-containing protein</fullName>
    </submittedName>
</protein>
<dbReference type="GO" id="GO:0003924">
    <property type="term" value="F:GTPase activity"/>
    <property type="evidence" value="ECO:0007669"/>
    <property type="project" value="TreeGrafter"/>
</dbReference>
<name>A0A2U1Q016_ARTAN</name>
<dbReference type="Gene3D" id="1.20.120.1240">
    <property type="entry name" value="Dynamin, middle domain"/>
    <property type="match status" value="1"/>
</dbReference>
<feature type="domain" description="Dynamin stalk" evidence="1">
    <location>
        <begin position="69"/>
        <end position="255"/>
    </location>
</feature>
<dbReference type="InterPro" id="IPR000375">
    <property type="entry name" value="Dynamin_stalk"/>
</dbReference>
<dbReference type="AlphaFoldDB" id="A0A2U1Q016"/>
<dbReference type="Pfam" id="PF01031">
    <property type="entry name" value="Dynamin_M"/>
    <property type="match status" value="1"/>
</dbReference>
<comment type="caution">
    <text evidence="2">The sequence shown here is derived from an EMBL/GenBank/DDBJ whole genome shotgun (WGS) entry which is preliminary data.</text>
</comment>
<evidence type="ECO:0000313" key="2">
    <source>
        <dbReference type="EMBL" id="PWA91361.1"/>
    </source>
</evidence>
<keyword evidence="3" id="KW-1185">Reference proteome</keyword>
<dbReference type="GO" id="GO:0008017">
    <property type="term" value="F:microtubule binding"/>
    <property type="evidence" value="ECO:0007669"/>
    <property type="project" value="TreeGrafter"/>
</dbReference>
<dbReference type="PANTHER" id="PTHR11566">
    <property type="entry name" value="DYNAMIN"/>
    <property type="match status" value="1"/>
</dbReference>
<dbReference type="STRING" id="35608.A0A2U1Q016"/>
<proteinExistence type="predicted"/>
<reference evidence="2 3" key="1">
    <citation type="journal article" date="2018" name="Mol. Plant">
        <title>The genome of Artemisia annua provides insight into the evolution of Asteraceae family and artemisinin biosynthesis.</title>
        <authorList>
            <person name="Shen Q."/>
            <person name="Zhang L."/>
            <person name="Liao Z."/>
            <person name="Wang S."/>
            <person name="Yan T."/>
            <person name="Shi P."/>
            <person name="Liu M."/>
            <person name="Fu X."/>
            <person name="Pan Q."/>
            <person name="Wang Y."/>
            <person name="Lv Z."/>
            <person name="Lu X."/>
            <person name="Zhang F."/>
            <person name="Jiang W."/>
            <person name="Ma Y."/>
            <person name="Chen M."/>
            <person name="Hao X."/>
            <person name="Li L."/>
            <person name="Tang Y."/>
            <person name="Lv G."/>
            <person name="Zhou Y."/>
            <person name="Sun X."/>
            <person name="Brodelius P.E."/>
            <person name="Rose J.K.C."/>
            <person name="Tang K."/>
        </authorList>
    </citation>
    <scope>NUCLEOTIDE SEQUENCE [LARGE SCALE GENOMIC DNA]</scope>
    <source>
        <strain evidence="3">cv. Huhao1</strain>
        <tissue evidence="2">Leaf</tissue>
    </source>
</reference>
<evidence type="ECO:0000313" key="3">
    <source>
        <dbReference type="Proteomes" id="UP000245207"/>
    </source>
</evidence>
<dbReference type="GO" id="GO:0005737">
    <property type="term" value="C:cytoplasm"/>
    <property type="evidence" value="ECO:0007669"/>
    <property type="project" value="TreeGrafter"/>
</dbReference>
<dbReference type="InterPro" id="IPR022812">
    <property type="entry name" value="Dynamin"/>
</dbReference>